<comment type="caution">
    <text evidence="1">The sequence shown here is derived from an EMBL/GenBank/DDBJ whole genome shotgun (WGS) entry which is preliminary data.</text>
</comment>
<organism evidence="1 2">
    <name type="scientific">Pseudonocardia sediminis</name>
    <dbReference type="NCBI Taxonomy" id="1397368"/>
    <lineage>
        <taxon>Bacteria</taxon>
        <taxon>Bacillati</taxon>
        <taxon>Actinomycetota</taxon>
        <taxon>Actinomycetes</taxon>
        <taxon>Pseudonocardiales</taxon>
        <taxon>Pseudonocardiaceae</taxon>
        <taxon>Pseudonocardia</taxon>
    </lineage>
</organism>
<keyword evidence="2" id="KW-1185">Reference proteome</keyword>
<name>A0A4Q7UYX3_PSEST</name>
<dbReference type="RefSeq" id="WP_130291507.1">
    <property type="nucleotide sequence ID" value="NZ_SHKL01000001.1"/>
</dbReference>
<dbReference type="Proteomes" id="UP000291591">
    <property type="component" value="Unassembled WGS sequence"/>
</dbReference>
<proteinExistence type="predicted"/>
<accession>A0A4Q7UYX3</accession>
<reference evidence="1 2" key="1">
    <citation type="submission" date="2019-02" db="EMBL/GenBank/DDBJ databases">
        <title>Sequencing the genomes of 1000 actinobacteria strains.</title>
        <authorList>
            <person name="Klenk H.-P."/>
        </authorList>
    </citation>
    <scope>NUCLEOTIDE SEQUENCE [LARGE SCALE GENOMIC DNA]</scope>
    <source>
        <strain evidence="1 2">DSM 45779</strain>
    </source>
</reference>
<protein>
    <submittedName>
        <fullName evidence="1">Uncharacterized protein</fullName>
    </submittedName>
</protein>
<dbReference type="AlphaFoldDB" id="A0A4Q7UYX3"/>
<evidence type="ECO:0000313" key="2">
    <source>
        <dbReference type="Proteomes" id="UP000291591"/>
    </source>
</evidence>
<dbReference type="EMBL" id="SHKL01000001">
    <property type="protein sequence ID" value="RZT87337.1"/>
    <property type="molecule type" value="Genomic_DNA"/>
</dbReference>
<sequence>MSVFGEPTEEQARRERLAAQVRQMVRRLAVEGFDTEPVEVAIPGFDRITRPGLADPLAGVRAGVLVRGVAEREIRESTTDARGLGRS</sequence>
<evidence type="ECO:0000313" key="1">
    <source>
        <dbReference type="EMBL" id="RZT87337.1"/>
    </source>
</evidence>
<gene>
    <name evidence="1" type="ORF">EV383_4256</name>
</gene>